<name>A0ABM9AXL5_9BACT</name>
<accession>A0ABM9AXL5</accession>
<comment type="similarity">
    <text evidence="1 2">Belongs to the ArsC family.</text>
</comment>
<dbReference type="PANTHER" id="PTHR30041:SF8">
    <property type="entry name" value="PROTEIN YFFB"/>
    <property type="match status" value="1"/>
</dbReference>
<organism evidence="3 4">
    <name type="scientific">Neolewinella maritima</name>
    <dbReference type="NCBI Taxonomy" id="1383882"/>
    <lineage>
        <taxon>Bacteria</taxon>
        <taxon>Pseudomonadati</taxon>
        <taxon>Bacteroidota</taxon>
        <taxon>Saprospiria</taxon>
        <taxon>Saprospirales</taxon>
        <taxon>Lewinellaceae</taxon>
        <taxon>Neolewinella</taxon>
    </lineage>
</organism>
<dbReference type="Gene3D" id="3.40.30.10">
    <property type="entry name" value="Glutaredoxin"/>
    <property type="match status" value="1"/>
</dbReference>
<dbReference type="RefSeq" id="WP_238749194.1">
    <property type="nucleotide sequence ID" value="NZ_CAKLPZ010000001.1"/>
</dbReference>
<gene>
    <name evidence="3" type="ORF">LEM8419_00289</name>
</gene>
<dbReference type="SUPFAM" id="SSF52833">
    <property type="entry name" value="Thioredoxin-like"/>
    <property type="match status" value="1"/>
</dbReference>
<dbReference type="InterPro" id="IPR006660">
    <property type="entry name" value="Arsenate_reductase-like"/>
</dbReference>
<dbReference type="PROSITE" id="PS51353">
    <property type="entry name" value="ARSC"/>
    <property type="match status" value="1"/>
</dbReference>
<dbReference type="InterPro" id="IPR036249">
    <property type="entry name" value="Thioredoxin-like_sf"/>
</dbReference>
<proteinExistence type="inferred from homology"/>
<dbReference type="Pfam" id="PF03960">
    <property type="entry name" value="ArsC"/>
    <property type="match status" value="1"/>
</dbReference>
<dbReference type="PANTHER" id="PTHR30041">
    <property type="entry name" value="ARSENATE REDUCTASE"/>
    <property type="match status" value="1"/>
</dbReference>
<evidence type="ECO:0000256" key="1">
    <source>
        <dbReference type="ARBA" id="ARBA00007198"/>
    </source>
</evidence>
<dbReference type="Proteomes" id="UP000837803">
    <property type="component" value="Unassembled WGS sequence"/>
</dbReference>
<dbReference type="EMBL" id="CAKLPZ010000001">
    <property type="protein sequence ID" value="CAH0998996.1"/>
    <property type="molecule type" value="Genomic_DNA"/>
</dbReference>
<protein>
    <recommendedName>
        <fullName evidence="5">Arsenate reductase</fullName>
    </recommendedName>
</protein>
<reference evidence="3" key="1">
    <citation type="submission" date="2021-12" db="EMBL/GenBank/DDBJ databases">
        <authorList>
            <person name="Rodrigo-Torres L."/>
            <person name="Arahal R. D."/>
            <person name="Lucena T."/>
        </authorList>
    </citation>
    <scope>NUCLEOTIDE SEQUENCE</scope>
    <source>
        <strain evidence="3">CECT 8419</strain>
    </source>
</reference>
<keyword evidence="4" id="KW-1185">Reference proteome</keyword>
<evidence type="ECO:0000313" key="3">
    <source>
        <dbReference type="EMBL" id="CAH0998996.1"/>
    </source>
</evidence>
<evidence type="ECO:0000256" key="2">
    <source>
        <dbReference type="PROSITE-ProRule" id="PRU01282"/>
    </source>
</evidence>
<evidence type="ECO:0008006" key="5">
    <source>
        <dbReference type="Google" id="ProtNLM"/>
    </source>
</evidence>
<evidence type="ECO:0000313" key="4">
    <source>
        <dbReference type="Proteomes" id="UP000837803"/>
    </source>
</evidence>
<comment type="caution">
    <text evidence="3">The sequence shown here is derived from an EMBL/GenBank/DDBJ whole genome shotgun (WGS) entry which is preliminary data.</text>
</comment>
<sequence>MPPVPVLYQLDTCSTCQRIRRTLGDQPDLTVVDIKTTPLTAPALDRMAELAGSYAALFSRRAMKYRSMGLADQSLTEADYRRLILEEYTFLKRPVLLTRDQVFAGSAKATIAAAKAALDAR</sequence>